<dbReference type="PANTHER" id="PTHR35342:SF5">
    <property type="entry name" value="TRICARBOXYLIC TRANSPORT PROTEIN"/>
    <property type="match status" value="1"/>
</dbReference>
<keyword evidence="1" id="KW-1133">Transmembrane helix</keyword>
<dbReference type="InterPro" id="IPR002823">
    <property type="entry name" value="DUF112_TM"/>
</dbReference>
<dbReference type="RefSeq" id="WP_007155385.1">
    <property type="nucleotide sequence ID" value="NZ_ABCP01000052.1"/>
</dbReference>
<feature type="transmembrane region" description="Helical" evidence="1">
    <location>
        <begin position="432"/>
        <end position="449"/>
    </location>
</feature>
<dbReference type="PANTHER" id="PTHR35342">
    <property type="entry name" value="TRICARBOXYLIC TRANSPORT PROTEIN"/>
    <property type="match status" value="1"/>
</dbReference>
<dbReference type="Proteomes" id="UP000005856">
    <property type="component" value="Unassembled WGS sequence"/>
</dbReference>
<feature type="transmembrane region" description="Helical" evidence="1">
    <location>
        <begin position="461"/>
        <end position="483"/>
    </location>
</feature>
<keyword evidence="1" id="KW-0472">Membrane</keyword>
<keyword evidence="1" id="KW-0812">Transmembrane</keyword>
<feature type="transmembrane region" description="Helical" evidence="1">
    <location>
        <begin position="135"/>
        <end position="158"/>
    </location>
</feature>
<dbReference type="Pfam" id="PF01970">
    <property type="entry name" value="TctA"/>
    <property type="match status" value="1"/>
</dbReference>
<dbReference type="AlphaFoldDB" id="A6F551"/>
<comment type="caution">
    <text evidence="3">The sequence shown here is derived from an EMBL/GenBank/DDBJ whole genome shotgun (WGS) entry which is preliminary data.</text>
</comment>
<feature type="transmembrane region" description="Helical" evidence="1">
    <location>
        <begin position="197"/>
        <end position="221"/>
    </location>
</feature>
<dbReference type="STRING" id="443152.MDG893_15367"/>
<evidence type="ECO:0000313" key="4">
    <source>
        <dbReference type="Proteomes" id="UP000005856"/>
    </source>
</evidence>
<evidence type="ECO:0000256" key="1">
    <source>
        <dbReference type="SAM" id="Phobius"/>
    </source>
</evidence>
<sequence>MELLNEFVTLLSQPYLMLLMLGAVVLGLLIGILPGLGGSVALALLIPLTFSMGPDAAIVLLISAYGTVTYGGAITSILLNTPGEATAAATTFDGYPLAKQGKAGKAITVAVLASAIGGIFGFLVLYLVLPLARSLVLAFTYPDFFMLAIFGLTVIAVVTQGSAFRGIISALVGFMLAFIGTDPLMGSSRFTFGSFHLWDGLGLVPVIIGLFAITEAFQLYYQKTSIAGDYDHDIKTDFGEGLRDFIHHRWLFVRSSLTGIFLGMIPGVGGAVASFMAYGSAVQTSKTPERFGKGAIEGVLAPEAANDAKEGGAMLPTLAFGIPGSAAMAVLIGGLIMHGLTPGPEMLTTNLSMTYFLIAVAIVSKLVALPVSLLVGPRMAIVTRIPGTLMAPGIVAISLVGAYAVEGSFWDVVIALLFGLIGILMKQFGYSRIALIIALVLGGLVEASYHQTMAAFGWEAFFNRSISLTLLCLTVLSLLWPWLRTSTLMKRILGGAHGSA</sequence>
<gene>
    <name evidence="3" type="ORF">MDG893_15367</name>
</gene>
<feature type="transmembrane region" description="Helical" evidence="1">
    <location>
        <begin position="353"/>
        <end position="375"/>
    </location>
</feature>
<accession>A6F551</accession>
<feature type="transmembrane region" description="Helical" evidence="1">
    <location>
        <begin position="260"/>
        <end position="281"/>
    </location>
</feature>
<proteinExistence type="predicted"/>
<feature type="transmembrane region" description="Helical" evidence="1">
    <location>
        <begin position="106"/>
        <end position="128"/>
    </location>
</feature>
<dbReference type="eggNOG" id="COG3333">
    <property type="taxonomic scope" value="Bacteria"/>
</dbReference>
<reference evidence="3 4" key="1">
    <citation type="submission" date="2007-06" db="EMBL/GenBank/DDBJ databases">
        <authorList>
            <person name="Green D."/>
            <person name="Ferriera S."/>
            <person name="Johnson J."/>
            <person name="Kravitz S."/>
            <person name="Beeson K."/>
            <person name="Sutton G."/>
            <person name="Rogers Y.-H."/>
            <person name="Friedman R."/>
            <person name="Frazier M."/>
            <person name="Venter J.C."/>
        </authorList>
    </citation>
    <scope>NUCLEOTIDE SEQUENCE [LARGE SCALE GENOMIC DNA]</scope>
    <source>
        <strain evidence="3 4">DG893</strain>
    </source>
</reference>
<name>A6F551_9GAMM</name>
<evidence type="ECO:0000259" key="2">
    <source>
        <dbReference type="Pfam" id="PF01970"/>
    </source>
</evidence>
<feature type="transmembrane region" description="Helical" evidence="1">
    <location>
        <begin position="164"/>
        <end position="185"/>
    </location>
</feature>
<keyword evidence="4" id="KW-1185">Reference proteome</keyword>
<feature type="transmembrane region" description="Helical" evidence="1">
    <location>
        <begin position="409"/>
        <end position="425"/>
    </location>
</feature>
<dbReference type="EMBL" id="ABCP01000052">
    <property type="protein sequence ID" value="EDM46125.1"/>
    <property type="molecule type" value="Genomic_DNA"/>
</dbReference>
<feature type="transmembrane region" description="Helical" evidence="1">
    <location>
        <begin position="15"/>
        <end position="46"/>
    </location>
</feature>
<feature type="transmembrane region" description="Helical" evidence="1">
    <location>
        <begin position="318"/>
        <end position="341"/>
    </location>
</feature>
<protein>
    <recommendedName>
        <fullName evidence="2">DUF112 domain-containing protein</fullName>
    </recommendedName>
</protein>
<feature type="transmembrane region" description="Helical" evidence="1">
    <location>
        <begin position="58"/>
        <end position="79"/>
    </location>
</feature>
<dbReference type="OrthoDB" id="9781349at2"/>
<feature type="domain" description="DUF112" evidence="2">
    <location>
        <begin position="17"/>
        <end position="437"/>
    </location>
</feature>
<evidence type="ECO:0000313" key="3">
    <source>
        <dbReference type="EMBL" id="EDM46125.1"/>
    </source>
</evidence>
<organism evidence="3 4">
    <name type="scientific">Marinobacter algicola DG893</name>
    <dbReference type="NCBI Taxonomy" id="443152"/>
    <lineage>
        <taxon>Bacteria</taxon>
        <taxon>Pseudomonadati</taxon>
        <taxon>Pseudomonadota</taxon>
        <taxon>Gammaproteobacteria</taxon>
        <taxon>Pseudomonadales</taxon>
        <taxon>Marinobacteraceae</taxon>
        <taxon>Marinobacter</taxon>
    </lineage>
</organism>
<feature type="transmembrane region" description="Helical" evidence="1">
    <location>
        <begin position="387"/>
        <end position="403"/>
    </location>
</feature>